<feature type="region of interest" description="Disordered" evidence="1">
    <location>
        <begin position="83"/>
        <end position="151"/>
    </location>
</feature>
<feature type="compositionally biased region" description="Basic and acidic residues" evidence="1">
    <location>
        <begin position="113"/>
        <end position="122"/>
    </location>
</feature>
<evidence type="ECO:0000313" key="3">
    <source>
        <dbReference type="Proteomes" id="UP000030746"/>
    </source>
</evidence>
<keyword evidence="3" id="KW-1185">Reference proteome</keyword>
<dbReference type="EMBL" id="KB200701">
    <property type="protein sequence ID" value="ESP00461.1"/>
    <property type="molecule type" value="Genomic_DNA"/>
</dbReference>
<organism evidence="2 3">
    <name type="scientific">Lottia gigantea</name>
    <name type="common">Giant owl limpet</name>
    <dbReference type="NCBI Taxonomy" id="225164"/>
    <lineage>
        <taxon>Eukaryota</taxon>
        <taxon>Metazoa</taxon>
        <taxon>Spiralia</taxon>
        <taxon>Lophotrochozoa</taxon>
        <taxon>Mollusca</taxon>
        <taxon>Gastropoda</taxon>
        <taxon>Patellogastropoda</taxon>
        <taxon>Lottioidea</taxon>
        <taxon>Lottiidae</taxon>
        <taxon>Lottia</taxon>
    </lineage>
</organism>
<feature type="region of interest" description="Disordered" evidence="1">
    <location>
        <begin position="48"/>
        <end position="68"/>
    </location>
</feature>
<dbReference type="Proteomes" id="UP000030746">
    <property type="component" value="Unassembled WGS sequence"/>
</dbReference>
<reference evidence="2 3" key="1">
    <citation type="journal article" date="2013" name="Nature">
        <title>Insights into bilaterian evolution from three spiralian genomes.</title>
        <authorList>
            <person name="Simakov O."/>
            <person name="Marletaz F."/>
            <person name="Cho S.J."/>
            <person name="Edsinger-Gonzales E."/>
            <person name="Havlak P."/>
            <person name="Hellsten U."/>
            <person name="Kuo D.H."/>
            <person name="Larsson T."/>
            <person name="Lv J."/>
            <person name="Arendt D."/>
            <person name="Savage R."/>
            <person name="Osoegawa K."/>
            <person name="de Jong P."/>
            <person name="Grimwood J."/>
            <person name="Chapman J.A."/>
            <person name="Shapiro H."/>
            <person name="Aerts A."/>
            <person name="Otillar R.P."/>
            <person name="Terry A.Y."/>
            <person name="Boore J.L."/>
            <person name="Grigoriev I.V."/>
            <person name="Lindberg D.R."/>
            <person name="Seaver E.C."/>
            <person name="Weisblat D.A."/>
            <person name="Putnam N.H."/>
            <person name="Rokhsar D.S."/>
        </authorList>
    </citation>
    <scope>NUCLEOTIDE SEQUENCE [LARGE SCALE GENOMIC DNA]</scope>
</reference>
<evidence type="ECO:0000313" key="2">
    <source>
        <dbReference type="EMBL" id="ESP00461.1"/>
    </source>
</evidence>
<name>V4AZC5_LOTGI</name>
<proteinExistence type="predicted"/>
<evidence type="ECO:0000256" key="1">
    <source>
        <dbReference type="SAM" id="MobiDB-lite"/>
    </source>
</evidence>
<protein>
    <submittedName>
        <fullName evidence="2">Uncharacterized protein</fullName>
    </submittedName>
</protein>
<dbReference type="GeneID" id="20237457"/>
<sequence length="151" mass="16412">MLIEHIPDITPSLESRDNPFLPGSPLAKETEDLLKRATIIRDKFYLDKDGNRVETPTSPNGIKGKGDIADNAKVVVEDVVSSVQQEVQAASPSPNSPSKENGKVNDLVTPESVKVEINDKDQQAPAGGNHTDKPTSPKNKKKEKKKCCSIQ</sequence>
<dbReference type="HOGENOM" id="CLU_1908681_0_0_1"/>
<feature type="region of interest" description="Disordered" evidence="1">
    <location>
        <begin position="1"/>
        <end position="24"/>
    </location>
</feature>
<gene>
    <name evidence="2" type="ORF">LOTGIDRAFT_157669</name>
</gene>
<accession>V4AZC5</accession>
<dbReference type="KEGG" id="lgi:LOTGIDRAFT_157669"/>
<dbReference type="OrthoDB" id="6618101at2759"/>
<dbReference type="CTD" id="20237457"/>
<feature type="compositionally biased region" description="Basic residues" evidence="1">
    <location>
        <begin position="138"/>
        <end position="151"/>
    </location>
</feature>
<dbReference type="AlphaFoldDB" id="V4AZC5"/>
<dbReference type="RefSeq" id="XP_009048580.1">
    <property type="nucleotide sequence ID" value="XM_009050332.1"/>
</dbReference>